<organism evidence="1 2">
    <name type="scientific">Brachionus plicatilis</name>
    <name type="common">Marine rotifer</name>
    <name type="synonym">Brachionus muelleri</name>
    <dbReference type="NCBI Taxonomy" id="10195"/>
    <lineage>
        <taxon>Eukaryota</taxon>
        <taxon>Metazoa</taxon>
        <taxon>Spiralia</taxon>
        <taxon>Gnathifera</taxon>
        <taxon>Rotifera</taxon>
        <taxon>Eurotatoria</taxon>
        <taxon>Monogononta</taxon>
        <taxon>Pseudotrocha</taxon>
        <taxon>Ploima</taxon>
        <taxon>Brachionidae</taxon>
        <taxon>Brachionus</taxon>
    </lineage>
</organism>
<dbReference type="AlphaFoldDB" id="A0A3M7PRX4"/>
<dbReference type="EMBL" id="REGN01009128">
    <property type="protein sequence ID" value="RNA01892.1"/>
    <property type="molecule type" value="Genomic_DNA"/>
</dbReference>
<comment type="caution">
    <text evidence="1">The sequence shown here is derived from an EMBL/GenBank/DDBJ whole genome shotgun (WGS) entry which is preliminary data.</text>
</comment>
<sequence length="134" mass="15755">MIRSHPLIYELVDWFRKEEKTSHAKIVLAKTVCKILKFLTRQFNYTIKPFYLRESQMTRKKINVKSNDQIILKQQIRDKFFKYCQSGCQPLASNALDYPAGRTRQNQSIKPSNNSATGCHSRAFTDAWDTTYQK</sequence>
<evidence type="ECO:0000313" key="1">
    <source>
        <dbReference type="EMBL" id="RNA01892.1"/>
    </source>
</evidence>
<accession>A0A3M7PRX4</accession>
<proteinExistence type="predicted"/>
<dbReference type="Proteomes" id="UP000276133">
    <property type="component" value="Unassembled WGS sequence"/>
</dbReference>
<keyword evidence="2" id="KW-1185">Reference proteome</keyword>
<name>A0A3M7PRX4_BRAPC</name>
<evidence type="ECO:0000313" key="2">
    <source>
        <dbReference type="Proteomes" id="UP000276133"/>
    </source>
</evidence>
<protein>
    <submittedName>
        <fullName evidence="1">Uncharacterized protein</fullName>
    </submittedName>
</protein>
<gene>
    <name evidence="1" type="ORF">BpHYR1_037227</name>
</gene>
<reference evidence="1 2" key="1">
    <citation type="journal article" date="2018" name="Sci. Rep.">
        <title>Genomic signatures of local adaptation to the degree of environmental predictability in rotifers.</title>
        <authorList>
            <person name="Franch-Gras L."/>
            <person name="Hahn C."/>
            <person name="Garcia-Roger E.M."/>
            <person name="Carmona M.J."/>
            <person name="Serra M."/>
            <person name="Gomez A."/>
        </authorList>
    </citation>
    <scope>NUCLEOTIDE SEQUENCE [LARGE SCALE GENOMIC DNA]</scope>
    <source>
        <strain evidence="1">HYR1</strain>
    </source>
</reference>